<evidence type="ECO:0000256" key="3">
    <source>
        <dbReference type="PROSITE-ProRule" id="PRU00182"/>
    </source>
</evidence>
<gene>
    <name evidence="6" type="primary">truC</name>
    <name evidence="6" type="ORF">NCTC12858_00960</name>
</gene>
<evidence type="ECO:0000313" key="6">
    <source>
        <dbReference type="EMBL" id="SQH73116.1"/>
    </source>
</evidence>
<evidence type="ECO:0000256" key="4">
    <source>
        <dbReference type="SAM" id="MobiDB-lite"/>
    </source>
</evidence>
<dbReference type="PANTHER" id="PTHR21600">
    <property type="entry name" value="MITOCHONDRIAL RNA PSEUDOURIDINE SYNTHASE"/>
    <property type="match status" value="1"/>
</dbReference>
<dbReference type="InterPro" id="IPR020103">
    <property type="entry name" value="PsdUridine_synth_cat_dom_sf"/>
</dbReference>
<dbReference type="SUPFAM" id="SSF55120">
    <property type="entry name" value="Pseudouridine synthase"/>
    <property type="match status" value="1"/>
</dbReference>
<keyword evidence="3" id="KW-0694">RNA-binding</keyword>
<feature type="region of interest" description="Disordered" evidence="4">
    <location>
        <begin position="322"/>
        <end position="343"/>
    </location>
</feature>
<keyword evidence="7" id="KW-1185">Reference proteome</keyword>
<dbReference type="Gene3D" id="3.10.290.10">
    <property type="entry name" value="RNA-binding S4 domain"/>
    <property type="match status" value="1"/>
</dbReference>
<dbReference type="InterPro" id="IPR006145">
    <property type="entry name" value="PsdUridine_synth_RsuA/RluA"/>
</dbReference>
<organism evidence="6 7">
    <name type="scientific">Porphyromonas crevioricanis</name>
    <dbReference type="NCBI Taxonomy" id="393921"/>
    <lineage>
        <taxon>Bacteria</taxon>
        <taxon>Pseudomonadati</taxon>
        <taxon>Bacteroidota</taxon>
        <taxon>Bacteroidia</taxon>
        <taxon>Bacteroidales</taxon>
        <taxon>Porphyromonadaceae</taxon>
        <taxon>Porphyromonas</taxon>
    </lineage>
</organism>
<dbReference type="CDD" id="cd00165">
    <property type="entry name" value="S4"/>
    <property type="match status" value="1"/>
</dbReference>
<proteinExistence type="inferred from homology"/>
<feature type="domain" description="Pseudouridine synthase RsuA/RluA-like" evidence="5">
    <location>
        <begin position="101"/>
        <end position="265"/>
    </location>
</feature>
<sequence length="343" mass="38708">MKAPHSTSGSRKAISARQWFVSDTAEEGDLSLINFLQSCLPDKSRTTVKQLLRDRFVSVDGIAETVANRSLQKGQKVELHKYPIPDEIHHPLLEILYQDEDLLVCAKKPGISTVASGMDRQHTAMRILSTHLKTYNTKIKLFMLNRLDKDTGGIVLFAKSRDAQEYITRQWTEIVEEQVYHAVIEGRPEEDRGILLKPVADKQNKDHKEDPASLIFSSENRIFNSDASSSAGVASYKVIRHGAYCSLLEISLKHGRNNQIRRQMRQAGLPLAGDRHGGSIFPELGCVALQCTRLVMRHPINGQRMTFKQAIPALFRRLMQTSASTSETKTPLDSKSQEKKRYK</sequence>
<evidence type="ECO:0000256" key="2">
    <source>
        <dbReference type="ARBA" id="ARBA00023235"/>
    </source>
</evidence>
<protein>
    <submittedName>
        <fullName evidence="6">tRNA pseudouridine synthase C</fullName>
        <ecNumber evidence="6">5.4.99.26</ecNumber>
    </submittedName>
</protein>
<evidence type="ECO:0000256" key="1">
    <source>
        <dbReference type="ARBA" id="ARBA00010876"/>
    </source>
</evidence>
<dbReference type="GO" id="GO:0000455">
    <property type="term" value="P:enzyme-directed rRNA pseudouridine synthesis"/>
    <property type="evidence" value="ECO:0007669"/>
    <property type="project" value="TreeGrafter"/>
</dbReference>
<name>A0A2X4PGT6_9PORP</name>
<dbReference type="Gene3D" id="3.30.2350.10">
    <property type="entry name" value="Pseudouridine synthase"/>
    <property type="match status" value="1"/>
</dbReference>
<dbReference type="EMBL" id="LS483447">
    <property type="protein sequence ID" value="SQH73116.1"/>
    <property type="molecule type" value="Genomic_DNA"/>
</dbReference>
<dbReference type="Pfam" id="PF00849">
    <property type="entry name" value="PseudoU_synth_2"/>
    <property type="match status" value="1"/>
</dbReference>
<dbReference type="GO" id="GO:0003723">
    <property type="term" value="F:RNA binding"/>
    <property type="evidence" value="ECO:0007669"/>
    <property type="project" value="UniProtKB-KW"/>
</dbReference>
<dbReference type="InterPro" id="IPR036986">
    <property type="entry name" value="S4_RNA-bd_sf"/>
</dbReference>
<dbReference type="AlphaFoldDB" id="A0A2X4PGT6"/>
<keyword evidence="2 6" id="KW-0413">Isomerase</keyword>
<dbReference type="CDD" id="cd02869">
    <property type="entry name" value="PseudoU_synth_RluA_like"/>
    <property type="match status" value="1"/>
</dbReference>
<feature type="compositionally biased region" description="Basic and acidic residues" evidence="4">
    <location>
        <begin position="330"/>
        <end position="343"/>
    </location>
</feature>
<evidence type="ECO:0000313" key="7">
    <source>
        <dbReference type="Proteomes" id="UP000249300"/>
    </source>
</evidence>
<dbReference type="PROSITE" id="PS50889">
    <property type="entry name" value="S4"/>
    <property type="match status" value="1"/>
</dbReference>
<dbReference type="Proteomes" id="UP000249300">
    <property type="component" value="Chromosome 1"/>
</dbReference>
<evidence type="ECO:0000259" key="5">
    <source>
        <dbReference type="Pfam" id="PF00849"/>
    </source>
</evidence>
<dbReference type="RefSeq" id="WP_023940183.1">
    <property type="nucleotide sequence ID" value="NZ_LS483447.1"/>
</dbReference>
<dbReference type="GO" id="GO:0160149">
    <property type="term" value="F:tRNA pseudouridine(65) synthase activity"/>
    <property type="evidence" value="ECO:0007669"/>
    <property type="project" value="UniProtKB-EC"/>
</dbReference>
<comment type="similarity">
    <text evidence="1">Belongs to the pseudouridine synthase RluA family.</text>
</comment>
<dbReference type="InterPro" id="IPR050188">
    <property type="entry name" value="RluA_PseudoU_synthase"/>
</dbReference>
<dbReference type="KEGG" id="pcre:NCTC12858_00960"/>
<dbReference type="PANTHER" id="PTHR21600:SF44">
    <property type="entry name" value="RIBOSOMAL LARGE SUBUNIT PSEUDOURIDINE SYNTHASE D"/>
    <property type="match status" value="1"/>
</dbReference>
<dbReference type="EC" id="5.4.99.26" evidence="6"/>
<accession>A0A2X4PGT6</accession>
<reference evidence="6 7" key="1">
    <citation type="submission" date="2018-06" db="EMBL/GenBank/DDBJ databases">
        <authorList>
            <consortium name="Pathogen Informatics"/>
            <person name="Doyle S."/>
        </authorList>
    </citation>
    <scope>NUCLEOTIDE SEQUENCE [LARGE SCALE GENOMIC DNA]</scope>
    <source>
        <strain evidence="6 7">NCTC12858</strain>
    </source>
</reference>